<dbReference type="PANTHER" id="PTHR39321:SF3">
    <property type="entry name" value="PHOSPHOPANTETHEINE ADENYLYLTRANSFERASE"/>
    <property type="match status" value="1"/>
</dbReference>
<dbReference type="GO" id="GO:0004515">
    <property type="term" value="F:nicotinate-nucleotide adenylyltransferase activity"/>
    <property type="evidence" value="ECO:0007669"/>
    <property type="project" value="UniProtKB-UniRule"/>
</dbReference>
<comment type="similarity">
    <text evidence="10">Belongs to the NadD family.</text>
</comment>
<evidence type="ECO:0000313" key="12">
    <source>
        <dbReference type="EMBL" id="OOM82208.1"/>
    </source>
</evidence>
<keyword evidence="5 10" id="KW-0548">Nucleotidyltransferase</keyword>
<dbReference type="HAMAP" id="MF_00244">
    <property type="entry name" value="NaMN_adenylyltr"/>
    <property type="match status" value="1"/>
</dbReference>
<dbReference type="InterPro" id="IPR014729">
    <property type="entry name" value="Rossmann-like_a/b/a_fold"/>
</dbReference>
<organism evidence="12 13">
    <name type="scientific">Clostridium puniceum</name>
    <dbReference type="NCBI Taxonomy" id="29367"/>
    <lineage>
        <taxon>Bacteria</taxon>
        <taxon>Bacillati</taxon>
        <taxon>Bacillota</taxon>
        <taxon>Clostridia</taxon>
        <taxon>Eubacteriales</taxon>
        <taxon>Clostridiaceae</taxon>
        <taxon>Clostridium</taxon>
    </lineage>
</organism>
<dbReference type="Pfam" id="PF01467">
    <property type="entry name" value="CTP_transf_like"/>
    <property type="match status" value="1"/>
</dbReference>
<proteinExistence type="inferred from homology"/>
<keyword evidence="4 10" id="KW-0808">Transferase</keyword>
<comment type="pathway">
    <text evidence="2 10">Cofactor biosynthesis; NAD(+) biosynthesis; deamido-NAD(+) from nicotinate D-ribonucleotide: step 1/1.</text>
</comment>
<dbReference type="PANTHER" id="PTHR39321">
    <property type="entry name" value="NICOTINATE-NUCLEOTIDE ADENYLYLTRANSFERASE-RELATED"/>
    <property type="match status" value="1"/>
</dbReference>
<evidence type="ECO:0000256" key="9">
    <source>
        <dbReference type="ARBA" id="ARBA00048721"/>
    </source>
</evidence>
<evidence type="ECO:0000259" key="11">
    <source>
        <dbReference type="Pfam" id="PF01467"/>
    </source>
</evidence>
<evidence type="ECO:0000256" key="6">
    <source>
        <dbReference type="ARBA" id="ARBA00022741"/>
    </source>
</evidence>
<dbReference type="NCBIfam" id="TIGR00125">
    <property type="entry name" value="cyt_tran_rel"/>
    <property type="match status" value="1"/>
</dbReference>
<keyword evidence="13" id="KW-1185">Reference proteome</keyword>
<sequence>MKRYGIIGGTFDPIHYAHLYIAYEAKEQLNLDEVIFMPAGKQPFKVNKEVTESKLRYDMVKTAIESYAEFSVSNYEIEKGGLSFTYETLEYFKNKSTEDMELFFITGADCLITLEQWQGIEKIFSLATLVVFPREGINNKQMIEKKQEIEEKYNGKIIVLDLKKLEISSTYIRERVNRKQRIDFFVPQMVIDIIYKNGLYIDK</sequence>
<dbReference type="Proteomes" id="UP000190890">
    <property type="component" value="Unassembled WGS sequence"/>
</dbReference>
<keyword evidence="6 10" id="KW-0547">Nucleotide-binding</keyword>
<dbReference type="GO" id="GO:0009435">
    <property type="term" value="P:NAD+ biosynthetic process"/>
    <property type="evidence" value="ECO:0007669"/>
    <property type="project" value="UniProtKB-UniRule"/>
</dbReference>
<accession>A0A1S8TWV8</accession>
<dbReference type="InterPro" id="IPR005248">
    <property type="entry name" value="NadD/NMNAT"/>
</dbReference>
<feature type="domain" description="Cytidyltransferase-like" evidence="11">
    <location>
        <begin position="6"/>
        <end position="175"/>
    </location>
</feature>
<gene>
    <name evidence="10 12" type="primary">nadD</name>
    <name evidence="12" type="ORF">CLPUN_03470</name>
</gene>
<dbReference type="SUPFAM" id="SSF52374">
    <property type="entry name" value="Nucleotidylyl transferase"/>
    <property type="match status" value="1"/>
</dbReference>
<evidence type="ECO:0000256" key="10">
    <source>
        <dbReference type="HAMAP-Rule" id="MF_00244"/>
    </source>
</evidence>
<dbReference type="AlphaFoldDB" id="A0A1S8TWV8"/>
<dbReference type="Gene3D" id="3.40.50.620">
    <property type="entry name" value="HUPs"/>
    <property type="match status" value="1"/>
</dbReference>
<evidence type="ECO:0000313" key="13">
    <source>
        <dbReference type="Proteomes" id="UP000190890"/>
    </source>
</evidence>
<keyword evidence="7 10" id="KW-0067">ATP-binding</keyword>
<evidence type="ECO:0000256" key="8">
    <source>
        <dbReference type="ARBA" id="ARBA00023027"/>
    </source>
</evidence>
<dbReference type="CDD" id="cd02165">
    <property type="entry name" value="NMNAT"/>
    <property type="match status" value="1"/>
</dbReference>
<comment type="caution">
    <text evidence="12">The sequence shown here is derived from an EMBL/GenBank/DDBJ whole genome shotgun (WGS) entry which is preliminary data.</text>
</comment>
<evidence type="ECO:0000256" key="3">
    <source>
        <dbReference type="ARBA" id="ARBA00022642"/>
    </source>
</evidence>
<dbReference type="OrthoDB" id="5295945at2"/>
<evidence type="ECO:0000256" key="7">
    <source>
        <dbReference type="ARBA" id="ARBA00022840"/>
    </source>
</evidence>
<keyword evidence="3 10" id="KW-0662">Pyridine nucleotide biosynthesis</keyword>
<dbReference type="RefSeq" id="WP_077845657.1">
    <property type="nucleotide sequence ID" value="NZ_LZZM01000022.1"/>
</dbReference>
<reference evidence="12 13" key="1">
    <citation type="submission" date="2016-05" db="EMBL/GenBank/DDBJ databases">
        <title>Microbial solvent formation.</title>
        <authorList>
            <person name="Poehlein A."/>
            <person name="Montoya Solano J.D."/>
            <person name="Flitsch S."/>
            <person name="Krabben P."/>
            <person name="Duerre P."/>
            <person name="Daniel R."/>
        </authorList>
    </citation>
    <scope>NUCLEOTIDE SEQUENCE [LARGE SCALE GENOMIC DNA]</scope>
    <source>
        <strain evidence="12 13">DSM 2619</strain>
    </source>
</reference>
<evidence type="ECO:0000256" key="5">
    <source>
        <dbReference type="ARBA" id="ARBA00022695"/>
    </source>
</evidence>
<protein>
    <recommendedName>
        <fullName evidence="10">Probable nicotinate-nucleotide adenylyltransferase</fullName>
        <ecNumber evidence="10">2.7.7.18</ecNumber>
    </recommendedName>
    <alternativeName>
        <fullName evidence="10">Deamido-NAD(+) diphosphorylase</fullName>
    </alternativeName>
    <alternativeName>
        <fullName evidence="10">Deamido-NAD(+) pyrophosphorylase</fullName>
    </alternativeName>
    <alternativeName>
        <fullName evidence="10">Nicotinate mononucleotide adenylyltransferase</fullName>
        <shortName evidence="10">NaMN adenylyltransferase</shortName>
    </alternativeName>
</protein>
<comment type="catalytic activity">
    <reaction evidence="9 10">
        <text>nicotinate beta-D-ribonucleotide + ATP + H(+) = deamido-NAD(+) + diphosphate</text>
        <dbReference type="Rhea" id="RHEA:22860"/>
        <dbReference type="ChEBI" id="CHEBI:15378"/>
        <dbReference type="ChEBI" id="CHEBI:30616"/>
        <dbReference type="ChEBI" id="CHEBI:33019"/>
        <dbReference type="ChEBI" id="CHEBI:57502"/>
        <dbReference type="ChEBI" id="CHEBI:58437"/>
        <dbReference type="EC" id="2.7.7.18"/>
    </reaction>
</comment>
<dbReference type="EMBL" id="LZZM01000022">
    <property type="protein sequence ID" value="OOM82208.1"/>
    <property type="molecule type" value="Genomic_DNA"/>
</dbReference>
<dbReference type="NCBIfam" id="TIGR00482">
    <property type="entry name" value="nicotinate (nicotinamide) nucleotide adenylyltransferase"/>
    <property type="match status" value="1"/>
</dbReference>
<dbReference type="STRING" id="29367.CLPUN_03470"/>
<keyword evidence="8 10" id="KW-0520">NAD</keyword>
<comment type="function">
    <text evidence="1 10">Catalyzes the reversible adenylation of nicotinate mononucleotide (NaMN) to nicotinic acid adenine dinucleotide (NaAD).</text>
</comment>
<evidence type="ECO:0000256" key="2">
    <source>
        <dbReference type="ARBA" id="ARBA00005019"/>
    </source>
</evidence>
<evidence type="ECO:0000256" key="1">
    <source>
        <dbReference type="ARBA" id="ARBA00002324"/>
    </source>
</evidence>
<dbReference type="InterPro" id="IPR004821">
    <property type="entry name" value="Cyt_trans-like"/>
</dbReference>
<name>A0A1S8TWV8_9CLOT</name>
<dbReference type="UniPathway" id="UPA00253">
    <property type="reaction ID" value="UER00332"/>
</dbReference>
<evidence type="ECO:0000256" key="4">
    <source>
        <dbReference type="ARBA" id="ARBA00022679"/>
    </source>
</evidence>
<dbReference type="NCBIfam" id="NF000840">
    <property type="entry name" value="PRK00071.1-3"/>
    <property type="match status" value="1"/>
</dbReference>
<dbReference type="GO" id="GO:0005524">
    <property type="term" value="F:ATP binding"/>
    <property type="evidence" value="ECO:0007669"/>
    <property type="project" value="UniProtKB-KW"/>
</dbReference>
<dbReference type="EC" id="2.7.7.18" evidence="10"/>